<dbReference type="InterPro" id="IPR011249">
    <property type="entry name" value="Metalloenz_LuxS/M16"/>
</dbReference>
<dbReference type="GO" id="GO:0046872">
    <property type="term" value="F:metal ion binding"/>
    <property type="evidence" value="ECO:0007669"/>
    <property type="project" value="InterPro"/>
</dbReference>
<dbReference type="RefSeq" id="WP_231754146.1">
    <property type="nucleotide sequence ID" value="NZ_CP036271.1"/>
</dbReference>
<dbReference type="SUPFAM" id="SSF63411">
    <property type="entry name" value="LuxS/MPP-like metallohydrolase"/>
    <property type="match status" value="4"/>
</dbReference>
<evidence type="ECO:0000256" key="1">
    <source>
        <dbReference type="ARBA" id="ARBA00001947"/>
    </source>
</evidence>
<keyword evidence="8" id="KW-1185">Reference proteome</keyword>
<evidence type="ECO:0000313" key="7">
    <source>
        <dbReference type="EMBL" id="QDT56794.1"/>
    </source>
</evidence>
<feature type="domain" description="Peptidase M16 N-terminal" evidence="5">
    <location>
        <begin position="50"/>
        <end position="195"/>
    </location>
</feature>
<proteinExistence type="inferred from homology"/>
<comment type="similarity">
    <text evidence="2 3">Belongs to the peptidase M16 family.</text>
</comment>
<feature type="domain" description="Peptidase M16 C-terminal" evidence="6">
    <location>
        <begin position="204"/>
        <end position="378"/>
    </location>
</feature>
<dbReference type="GO" id="GO:0004222">
    <property type="term" value="F:metalloendopeptidase activity"/>
    <property type="evidence" value="ECO:0007669"/>
    <property type="project" value="UniProtKB-EC"/>
</dbReference>
<sequence precursor="true">MRTERASRLIAGAVLMGVLMSTTTAEAAGPELVTSVEGITEYRLSNGLRILLFPDPSKPQVTVNLTVLVGSRHEGYGEAGMAHLLEHMVFKGTPTFPEVPKVLKEHGATFNGTTWLDRTNYYETMPATDANLEFGIQLEADRMVNSFIRKEDLESEMTVVRNEFERGENSPERILSQRMMSAAYEWHNYGKSTIGNRADIERVPVESLRRFYKKFYQPDNAILTVAGDFDPAKALAFAEKHFGVIPRPDRVLENTYTEEPPQDGERIVTLRRVGDVALAGAIYHICSGAHPDYAAADVLQHILTAAPSGRLYKGLVETRMATRIDGSAYALHDPGVLTLMATVTKGNEPQDVLSRLTELVETIGEEGVTQEEVDRAVRFWMKTWELAMTDSSQTAVQLSDWAAQGDWRLLFLYRDRLEKVTPEEVKAVAKKYLTRNNRTVGLFIPSEKSERIAIPPTPSLAEMLGDYKGREAIAMGEAFDVSPKNIETRTTRGRLGSGLKTALLPKKTRGETVQLRLTLRYGAPETLVGLNTAAEALPTLMLRGTKLLSRQQIQDLLDKNKARIAASGSIGEASFSIEATRQTLPAVLELLRQVLREPTLPVAELDTIRNLKLSSLTQQLTDPQALAQTAVQKALSPYPPTDVRYTPSTAEAIERWKGLGRDDVVRLHREFLGGERGELSIVGDFDVESTQVQLSKIFDGWTTAQPYVRISRAGSTPIAGRVEKIETPDKDNAVYFAGEVIPMKDSDPDYPAFTIGNFVLGSSGLSSRLGDRVRQKEGLSYGVGSLFRAGALDERAIFSAYAITNPTNMPKVDTAIREETSKLLSQGITEQELEAAQRSYLENQKVLRSDDSHLASILSSTLEADRDMSFYSKLESHISGLTTDAVKAALQKRLSLDKLVIVMAGDFARVEKEAAATPQTEK</sequence>
<evidence type="ECO:0000256" key="2">
    <source>
        <dbReference type="ARBA" id="ARBA00007261"/>
    </source>
</evidence>
<feature type="chain" id="PRO_5021995002" evidence="4">
    <location>
        <begin position="28"/>
        <end position="922"/>
    </location>
</feature>
<evidence type="ECO:0000259" key="6">
    <source>
        <dbReference type="Pfam" id="PF05193"/>
    </source>
</evidence>
<evidence type="ECO:0000256" key="3">
    <source>
        <dbReference type="RuleBase" id="RU004447"/>
    </source>
</evidence>
<dbReference type="PANTHER" id="PTHR11851:SF49">
    <property type="entry name" value="MITOCHONDRIAL-PROCESSING PEPTIDASE SUBUNIT ALPHA"/>
    <property type="match status" value="1"/>
</dbReference>
<dbReference type="Pfam" id="PF05193">
    <property type="entry name" value="Peptidase_M16_C"/>
    <property type="match status" value="2"/>
</dbReference>
<dbReference type="Proteomes" id="UP000315700">
    <property type="component" value="Chromosome"/>
</dbReference>
<dbReference type="InterPro" id="IPR001431">
    <property type="entry name" value="Pept_M16_Zn_BS"/>
</dbReference>
<organism evidence="7 8">
    <name type="scientific">Caulifigura coniformis</name>
    <dbReference type="NCBI Taxonomy" id="2527983"/>
    <lineage>
        <taxon>Bacteria</taxon>
        <taxon>Pseudomonadati</taxon>
        <taxon>Planctomycetota</taxon>
        <taxon>Planctomycetia</taxon>
        <taxon>Planctomycetales</taxon>
        <taxon>Planctomycetaceae</taxon>
        <taxon>Caulifigura</taxon>
    </lineage>
</organism>
<dbReference type="GO" id="GO:0006508">
    <property type="term" value="P:proteolysis"/>
    <property type="evidence" value="ECO:0007669"/>
    <property type="project" value="UniProtKB-KW"/>
</dbReference>
<dbReference type="EC" id="3.4.24.55" evidence="7"/>
<dbReference type="PANTHER" id="PTHR11851">
    <property type="entry name" value="METALLOPROTEASE"/>
    <property type="match status" value="1"/>
</dbReference>
<keyword evidence="7" id="KW-0378">Hydrolase</keyword>
<dbReference type="KEGG" id="ccos:Pan44_48540"/>
<dbReference type="InterPro" id="IPR011765">
    <property type="entry name" value="Pept_M16_N"/>
</dbReference>
<feature type="domain" description="Peptidase M16 N-terminal" evidence="5">
    <location>
        <begin position="506"/>
        <end position="630"/>
    </location>
</feature>
<dbReference type="PROSITE" id="PS00143">
    <property type="entry name" value="INSULINASE"/>
    <property type="match status" value="1"/>
</dbReference>
<dbReference type="InterPro" id="IPR007863">
    <property type="entry name" value="Peptidase_M16_C"/>
</dbReference>
<feature type="domain" description="Peptidase M16 C-terminal" evidence="6">
    <location>
        <begin position="660"/>
        <end position="839"/>
    </location>
</feature>
<dbReference type="EMBL" id="CP036271">
    <property type="protein sequence ID" value="QDT56794.1"/>
    <property type="molecule type" value="Genomic_DNA"/>
</dbReference>
<dbReference type="Pfam" id="PF00675">
    <property type="entry name" value="Peptidase_M16"/>
    <property type="match status" value="2"/>
</dbReference>
<protein>
    <submittedName>
        <fullName evidence="7">Protease 3</fullName>
        <ecNumber evidence="7">3.4.24.55</ecNumber>
    </submittedName>
</protein>
<name>A0A517SKZ3_9PLAN</name>
<evidence type="ECO:0000259" key="5">
    <source>
        <dbReference type="Pfam" id="PF00675"/>
    </source>
</evidence>
<dbReference type="AlphaFoldDB" id="A0A517SKZ3"/>
<evidence type="ECO:0000256" key="4">
    <source>
        <dbReference type="SAM" id="SignalP"/>
    </source>
</evidence>
<dbReference type="InParanoid" id="A0A517SKZ3"/>
<dbReference type="InterPro" id="IPR050361">
    <property type="entry name" value="MPP/UQCRC_Complex"/>
</dbReference>
<dbReference type="FunCoup" id="A0A517SKZ3">
    <property type="interactions" value="151"/>
</dbReference>
<comment type="cofactor">
    <cofactor evidence="1">
        <name>Zn(2+)</name>
        <dbReference type="ChEBI" id="CHEBI:29105"/>
    </cofactor>
</comment>
<feature type="signal peptide" evidence="4">
    <location>
        <begin position="1"/>
        <end position="27"/>
    </location>
</feature>
<reference evidence="7 8" key="1">
    <citation type="submission" date="2019-02" db="EMBL/GenBank/DDBJ databases">
        <title>Deep-cultivation of Planctomycetes and their phenomic and genomic characterization uncovers novel biology.</title>
        <authorList>
            <person name="Wiegand S."/>
            <person name="Jogler M."/>
            <person name="Boedeker C."/>
            <person name="Pinto D."/>
            <person name="Vollmers J."/>
            <person name="Rivas-Marin E."/>
            <person name="Kohn T."/>
            <person name="Peeters S.H."/>
            <person name="Heuer A."/>
            <person name="Rast P."/>
            <person name="Oberbeckmann S."/>
            <person name="Bunk B."/>
            <person name="Jeske O."/>
            <person name="Meyerdierks A."/>
            <person name="Storesund J.E."/>
            <person name="Kallscheuer N."/>
            <person name="Luecker S."/>
            <person name="Lage O.M."/>
            <person name="Pohl T."/>
            <person name="Merkel B.J."/>
            <person name="Hornburger P."/>
            <person name="Mueller R.-W."/>
            <person name="Bruemmer F."/>
            <person name="Labrenz M."/>
            <person name="Spormann A.M."/>
            <person name="Op den Camp H."/>
            <person name="Overmann J."/>
            <person name="Amann R."/>
            <person name="Jetten M.S.M."/>
            <person name="Mascher T."/>
            <person name="Medema M.H."/>
            <person name="Devos D.P."/>
            <person name="Kaster A.-K."/>
            <person name="Ovreas L."/>
            <person name="Rohde M."/>
            <person name="Galperin M.Y."/>
            <person name="Jogler C."/>
        </authorList>
    </citation>
    <scope>NUCLEOTIDE SEQUENCE [LARGE SCALE GENOMIC DNA]</scope>
    <source>
        <strain evidence="7 8">Pan44</strain>
    </source>
</reference>
<gene>
    <name evidence="7" type="primary">ptrA_2</name>
    <name evidence="7" type="ORF">Pan44_48540</name>
</gene>
<keyword evidence="7" id="KW-0645">Protease</keyword>
<dbReference type="Gene3D" id="3.30.830.10">
    <property type="entry name" value="Metalloenzyme, LuxS/M16 peptidase-like"/>
    <property type="match status" value="4"/>
</dbReference>
<keyword evidence="4" id="KW-0732">Signal</keyword>
<accession>A0A517SKZ3</accession>
<evidence type="ECO:0000313" key="8">
    <source>
        <dbReference type="Proteomes" id="UP000315700"/>
    </source>
</evidence>